<feature type="signal peptide" evidence="1">
    <location>
        <begin position="1"/>
        <end position="29"/>
    </location>
</feature>
<comment type="caution">
    <text evidence="2">The sequence shown here is derived from an EMBL/GenBank/DDBJ whole genome shotgun (WGS) entry which is preliminary data.</text>
</comment>
<evidence type="ECO:0000313" key="3">
    <source>
        <dbReference type="Proteomes" id="UP000031668"/>
    </source>
</evidence>
<gene>
    <name evidence="2" type="ORF">RF11_14012</name>
</gene>
<keyword evidence="3" id="KW-1185">Reference proteome</keyword>
<evidence type="ECO:0000256" key="1">
    <source>
        <dbReference type="SAM" id="SignalP"/>
    </source>
</evidence>
<reference evidence="2 3" key="1">
    <citation type="journal article" date="2014" name="Genome Biol. Evol.">
        <title>The genome of the myxosporean Thelohanellus kitauei shows adaptations to nutrient acquisition within its fish host.</title>
        <authorList>
            <person name="Yang Y."/>
            <person name="Xiong J."/>
            <person name="Zhou Z."/>
            <person name="Huo F."/>
            <person name="Miao W."/>
            <person name="Ran C."/>
            <person name="Liu Y."/>
            <person name="Zhang J."/>
            <person name="Feng J."/>
            <person name="Wang M."/>
            <person name="Wang M."/>
            <person name="Wang L."/>
            <person name="Yao B."/>
        </authorList>
    </citation>
    <scope>NUCLEOTIDE SEQUENCE [LARGE SCALE GENOMIC DNA]</scope>
    <source>
        <strain evidence="2">Wuqing</strain>
    </source>
</reference>
<name>A0A0C2M6E7_THEKT</name>
<dbReference type="AlphaFoldDB" id="A0A0C2M6E7"/>
<sequence>MSSNPYDGSRFPTSVLLLLVVVQFPYVRACPCNRSAHIQHSTAVVRSDGHDSHPATGAGMHRGYSPYSATGTGNFGGYNPYLAMGAGMYGGFHPFQAMGLGMRLGYPFFT</sequence>
<dbReference type="EMBL" id="JWZT01004931">
    <property type="protein sequence ID" value="KII62600.1"/>
    <property type="molecule type" value="Genomic_DNA"/>
</dbReference>
<accession>A0A0C2M6E7</accession>
<evidence type="ECO:0000313" key="2">
    <source>
        <dbReference type="EMBL" id="KII62600.1"/>
    </source>
</evidence>
<feature type="chain" id="PRO_5002164152" evidence="1">
    <location>
        <begin position="30"/>
        <end position="110"/>
    </location>
</feature>
<protein>
    <submittedName>
        <fullName evidence="2">Uncharacterized protein</fullName>
    </submittedName>
</protein>
<dbReference type="Proteomes" id="UP000031668">
    <property type="component" value="Unassembled WGS sequence"/>
</dbReference>
<keyword evidence="1" id="KW-0732">Signal</keyword>
<organism evidence="2 3">
    <name type="scientific">Thelohanellus kitauei</name>
    <name type="common">Myxosporean</name>
    <dbReference type="NCBI Taxonomy" id="669202"/>
    <lineage>
        <taxon>Eukaryota</taxon>
        <taxon>Metazoa</taxon>
        <taxon>Cnidaria</taxon>
        <taxon>Myxozoa</taxon>
        <taxon>Myxosporea</taxon>
        <taxon>Bivalvulida</taxon>
        <taxon>Platysporina</taxon>
        <taxon>Myxobolidae</taxon>
        <taxon>Thelohanellus</taxon>
    </lineage>
</organism>
<proteinExistence type="predicted"/>